<dbReference type="KEGG" id="fra:Francci3_3531"/>
<name>Q2J759_FRACC</name>
<dbReference type="Pfam" id="PF01135">
    <property type="entry name" value="PCMT"/>
    <property type="match status" value="1"/>
</dbReference>
<gene>
    <name evidence="2" type="ordered locus">Francci3_3531</name>
</gene>
<keyword evidence="3" id="KW-1185">Reference proteome</keyword>
<organism evidence="2 3">
    <name type="scientific">Frankia casuarinae (strain DSM 45818 / CECT 9043 / HFP020203 / CcI3)</name>
    <dbReference type="NCBI Taxonomy" id="106370"/>
    <lineage>
        <taxon>Bacteria</taxon>
        <taxon>Bacillati</taxon>
        <taxon>Actinomycetota</taxon>
        <taxon>Actinomycetes</taxon>
        <taxon>Frankiales</taxon>
        <taxon>Frankiaceae</taxon>
        <taxon>Frankia</taxon>
    </lineage>
</organism>
<evidence type="ECO:0000313" key="2">
    <source>
        <dbReference type="EMBL" id="ABD12883.1"/>
    </source>
</evidence>
<dbReference type="Gene3D" id="1.50.10.20">
    <property type="match status" value="2"/>
</dbReference>
<protein>
    <submittedName>
        <fullName evidence="2">Uncharacterized protein</fullName>
    </submittedName>
</protein>
<evidence type="ECO:0000313" key="3">
    <source>
        <dbReference type="Proteomes" id="UP000001937"/>
    </source>
</evidence>
<feature type="compositionally biased region" description="Basic residues" evidence="1">
    <location>
        <begin position="357"/>
        <end position="367"/>
    </location>
</feature>
<dbReference type="PRINTS" id="PR01955">
    <property type="entry name" value="LANCFRANKIA"/>
</dbReference>
<dbReference type="eggNOG" id="COG4403">
    <property type="taxonomic scope" value="Bacteria"/>
</dbReference>
<dbReference type="Gene3D" id="3.40.50.150">
    <property type="entry name" value="Vaccinia Virus protein VP39"/>
    <property type="match status" value="1"/>
</dbReference>
<dbReference type="PRINTS" id="PR01950">
    <property type="entry name" value="LANCSUPER"/>
</dbReference>
<sequence>MTYTDPYTPPPEHHPAPGGGQSLADGAAGLALLHIAYARAGIGDWATAHQWVKAMTAEPVAADTGAGLYRGAPAVAFVLRTAGQPVYTGALHTLDEHIAAITCTRLEAAHERIDRGELPALREFDLINGLTGLEWVNAAADQPGPQRPSWCYGAPGLARARHLTAQALDTPNRVADAKATLVACLTDEAQLAQLGDDSLCHGWAGLVHVSRRILADTEPGGEFAEVLSRLEHRWRHRRAQAARKLSEVRGMLEGDAGIALTDLPPGTGWDACLLTVPPTAGPTHSPVSASTHTKEPDDQRHQHPPRGPARADDQQHPHRWSPALRAHRAGVSGRSPAPVRSRGLGRGGVRQQGDHHQARRRPARQLHLRADRGGDDARSARTDHARRALAETSYDRVRVVTGDGAIGDADHAPYDKIIVTELLTGLS</sequence>
<dbReference type="GO" id="GO:0031179">
    <property type="term" value="P:peptide modification"/>
    <property type="evidence" value="ECO:0007669"/>
    <property type="project" value="InterPro"/>
</dbReference>
<dbReference type="Proteomes" id="UP000001937">
    <property type="component" value="Chromosome"/>
</dbReference>
<dbReference type="InterPro" id="IPR007822">
    <property type="entry name" value="LANC-like"/>
</dbReference>
<accession>Q2J759</accession>
<dbReference type="AlphaFoldDB" id="Q2J759"/>
<evidence type="ECO:0000256" key="1">
    <source>
        <dbReference type="SAM" id="MobiDB-lite"/>
    </source>
</evidence>
<dbReference type="SMART" id="SM01260">
    <property type="entry name" value="LANC_like"/>
    <property type="match status" value="1"/>
</dbReference>
<dbReference type="Pfam" id="PF05147">
    <property type="entry name" value="LANC_like"/>
    <property type="match status" value="2"/>
</dbReference>
<feature type="region of interest" description="Disordered" evidence="1">
    <location>
        <begin position="273"/>
        <end position="383"/>
    </location>
</feature>
<feature type="compositionally biased region" description="Basic and acidic residues" evidence="1">
    <location>
        <begin position="292"/>
        <end position="301"/>
    </location>
</feature>
<dbReference type="EMBL" id="CP000249">
    <property type="protein sequence ID" value="ABD12883.1"/>
    <property type="molecule type" value="Genomic_DNA"/>
</dbReference>
<dbReference type="PhylomeDB" id="Q2J759"/>
<dbReference type="STRING" id="106370.Francci3_3531"/>
<reference evidence="2 3" key="1">
    <citation type="journal article" date="2007" name="Genome Res.">
        <title>Genome characteristics of facultatively symbiotic Frankia sp. strains reflect host range and host plant biogeography.</title>
        <authorList>
            <person name="Normand P."/>
            <person name="Lapierre P."/>
            <person name="Tisa L.S."/>
            <person name="Gogarten J.P."/>
            <person name="Alloisio N."/>
            <person name="Bagnarol E."/>
            <person name="Bassi C.A."/>
            <person name="Berry A.M."/>
            <person name="Bickhart D.M."/>
            <person name="Choisne N."/>
            <person name="Couloux A."/>
            <person name="Cournoyer B."/>
            <person name="Cruveiller S."/>
            <person name="Daubin V."/>
            <person name="Demange N."/>
            <person name="Francino M.P."/>
            <person name="Goltsman E."/>
            <person name="Huang Y."/>
            <person name="Kopp O.R."/>
            <person name="Labarre L."/>
            <person name="Lapidus A."/>
            <person name="Lavire C."/>
            <person name="Marechal J."/>
            <person name="Martinez M."/>
            <person name="Mastronunzio J.E."/>
            <person name="Mullin B.C."/>
            <person name="Niemann J."/>
            <person name="Pujic P."/>
            <person name="Rawnsley T."/>
            <person name="Rouy Z."/>
            <person name="Schenowitz C."/>
            <person name="Sellstedt A."/>
            <person name="Tavares F."/>
            <person name="Tomkins J.P."/>
            <person name="Vallenet D."/>
            <person name="Valverde C."/>
            <person name="Wall L.G."/>
            <person name="Wang Y."/>
            <person name="Medigue C."/>
            <person name="Benson D.R."/>
        </authorList>
    </citation>
    <scope>NUCLEOTIDE SEQUENCE [LARGE SCALE GENOMIC DNA]</scope>
    <source>
        <strain evidence="3">DSM 45818 / CECT 9043 / CcI3</strain>
    </source>
</reference>
<dbReference type="SUPFAM" id="SSF158745">
    <property type="entry name" value="LanC-like"/>
    <property type="match status" value="1"/>
</dbReference>
<dbReference type="HOGENOM" id="CLU_642146_0_0_11"/>
<feature type="region of interest" description="Disordered" evidence="1">
    <location>
        <begin position="1"/>
        <end position="21"/>
    </location>
</feature>
<feature type="compositionally biased region" description="Basic and acidic residues" evidence="1">
    <location>
        <begin position="368"/>
        <end position="383"/>
    </location>
</feature>
<dbReference type="InterPro" id="IPR029063">
    <property type="entry name" value="SAM-dependent_MTases_sf"/>
</dbReference>
<proteinExistence type="predicted"/>
<dbReference type="OrthoDB" id="1882482at2"/>